<sequence>MLKIAAYANGGLEVASSRLRSYYLFEEVNPKLIKVFRDLSFIRSLSCNCLHLHTLYTPTFVFRAAIFRILGKKVFFDIVDQAVKTKHKIAIFAMLQIATHVTVSTELTKLFYEKQVIKKKVYLIEDILDVAPSRKRKFLDRVNNSNKDIFYIGHKDTLPSIEALLKLHSLKNTRTFTVITNLRNKDEWERRYPSVNFIDWEIDILYRRDISG</sequence>
<accession>A0A383B627</accession>
<proteinExistence type="predicted"/>
<feature type="non-terminal residue" evidence="1">
    <location>
        <position position="212"/>
    </location>
</feature>
<dbReference type="EMBL" id="UINC01197670">
    <property type="protein sequence ID" value="SVE15273.1"/>
    <property type="molecule type" value="Genomic_DNA"/>
</dbReference>
<evidence type="ECO:0000313" key="1">
    <source>
        <dbReference type="EMBL" id="SVE15273.1"/>
    </source>
</evidence>
<gene>
    <name evidence="1" type="ORF">METZ01_LOCUS468127</name>
</gene>
<reference evidence="1" key="1">
    <citation type="submission" date="2018-05" db="EMBL/GenBank/DDBJ databases">
        <authorList>
            <person name="Lanie J.A."/>
            <person name="Ng W.-L."/>
            <person name="Kazmierczak K.M."/>
            <person name="Andrzejewski T.M."/>
            <person name="Davidsen T.M."/>
            <person name="Wayne K.J."/>
            <person name="Tettelin H."/>
            <person name="Glass J.I."/>
            <person name="Rusch D."/>
            <person name="Podicherti R."/>
            <person name="Tsui H.-C.T."/>
            <person name="Winkler M.E."/>
        </authorList>
    </citation>
    <scope>NUCLEOTIDE SEQUENCE</scope>
</reference>
<evidence type="ECO:0008006" key="2">
    <source>
        <dbReference type="Google" id="ProtNLM"/>
    </source>
</evidence>
<organism evidence="1">
    <name type="scientific">marine metagenome</name>
    <dbReference type="NCBI Taxonomy" id="408172"/>
    <lineage>
        <taxon>unclassified sequences</taxon>
        <taxon>metagenomes</taxon>
        <taxon>ecological metagenomes</taxon>
    </lineage>
</organism>
<protein>
    <recommendedName>
        <fullName evidence="2">Glycosyltransferase subfamily 4-like N-terminal domain-containing protein</fullName>
    </recommendedName>
</protein>
<name>A0A383B627_9ZZZZ</name>
<dbReference type="AlphaFoldDB" id="A0A383B627"/>